<dbReference type="OrthoDB" id="853105at2"/>
<dbReference type="RefSeq" id="WP_115566967.1">
    <property type="nucleotide sequence ID" value="NZ_QRGR01000021.1"/>
</dbReference>
<organism evidence="1 2">
    <name type="scientific">Pontibacter diazotrophicus</name>
    <dbReference type="NCBI Taxonomy" id="1400979"/>
    <lineage>
        <taxon>Bacteria</taxon>
        <taxon>Pseudomonadati</taxon>
        <taxon>Bacteroidota</taxon>
        <taxon>Cytophagia</taxon>
        <taxon>Cytophagales</taxon>
        <taxon>Hymenobacteraceae</taxon>
        <taxon>Pontibacter</taxon>
    </lineage>
</organism>
<dbReference type="EMBL" id="QRGR01000021">
    <property type="protein sequence ID" value="RDV13658.1"/>
    <property type="molecule type" value="Genomic_DNA"/>
</dbReference>
<evidence type="ECO:0000313" key="2">
    <source>
        <dbReference type="Proteomes" id="UP000256708"/>
    </source>
</evidence>
<proteinExistence type="predicted"/>
<dbReference type="Proteomes" id="UP000256708">
    <property type="component" value="Unassembled WGS sequence"/>
</dbReference>
<protein>
    <submittedName>
        <fullName evidence="1">Uncharacterized protein</fullName>
    </submittedName>
</protein>
<name>A0A3D8L8F0_9BACT</name>
<dbReference type="AlphaFoldDB" id="A0A3D8L8F0"/>
<reference evidence="2" key="1">
    <citation type="submission" date="2018-08" db="EMBL/GenBank/DDBJ databases">
        <authorList>
            <person name="Liu Z.-W."/>
            <person name="Du Z.-J."/>
        </authorList>
    </citation>
    <scope>NUCLEOTIDE SEQUENCE [LARGE SCALE GENOMIC DNA]</scope>
    <source>
        <strain evidence="2">H4X</strain>
    </source>
</reference>
<evidence type="ECO:0000313" key="1">
    <source>
        <dbReference type="EMBL" id="RDV13658.1"/>
    </source>
</evidence>
<comment type="caution">
    <text evidence="1">The sequence shown here is derived from an EMBL/GenBank/DDBJ whole genome shotgun (WGS) entry which is preliminary data.</text>
</comment>
<accession>A0A3D8L8F0</accession>
<gene>
    <name evidence="1" type="ORF">DXT99_17950</name>
</gene>
<sequence length="102" mass="12390">MEFKNPNRLLKLRFLSKHRKAIKEEYLKHAPQTGYVFIRADSYFHAVEKPRFIKRSFNENQFIVLQEQEAGREDTAADEDKWVYYEVHWDSDKTSHHLKEAY</sequence>
<keyword evidence="2" id="KW-1185">Reference proteome</keyword>